<protein>
    <recommendedName>
        <fullName evidence="2">TEPP protein</fullName>
    </recommendedName>
</protein>
<evidence type="ECO:0000313" key="1">
    <source>
        <dbReference type="Ensembl" id="ENSXETP00000108363"/>
    </source>
</evidence>
<reference evidence="1" key="1">
    <citation type="journal article" date="2010" name="Science">
        <title>The genome of the Western clawed frog Xenopus tropicalis.</title>
        <authorList>
            <person name="Hellsten U."/>
            <person name="Harland R.M."/>
            <person name="Gilchrist M.J."/>
            <person name="Hendrix D."/>
            <person name="Jurka J."/>
            <person name="Kapitonov V."/>
            <person name="Ovcharenko I."/>
            <person name="Putnam N.H."/>
            <person name="Shu S."/>
            <person name="Taher L."/>
            <person name="Blitz I.L."/>
            <person name="Blumberg B."/>
            <person name="Dichmann D.S."/>
            <person name="Dubchak I."/>
            <person name="Amaya E."/>
            <person name="Detter J.C."/>
            <person name="Fletcher R."/>
            <person name="Gerhard D.S."/>
            <person name="Goodstein D."/>
            <person name="Graves T."/>
            <person name="Grigoriev I.V."/>
            <person name="Grimwood J."/>
            <person name="Kawashima T."/>
            <person name="Lindquist E."/>
            <person name="Lucas S.M."/>
            <person name="Mead P.E."/>
            <person name="Mitros T."/>
            <person name="Ogino H."/>
            <person name="Ohta Y."/>
            <person name="Poliakov A.V."/>
            <person name="Pollet N."/>
            <person name="Robert J."/>
            <person name="Salamov A."/>
            <person name="Sater A.K."/>
            <person name="Schmutz J."/>
            <person name="Terry A."/>
            <person name="Vize P.D."/>
            <person name="Warren W.C."/>
            <person name="Wells D."/>
            <person name="Wills A."/>
            <person name="Wilson R.K."/>
            <person name="Zimmerman L.B."/>
            <person name="Zorn A.M."/>
            <person name="Grainger R."/>
            <person name="Grammer T."/>
            <person name="Khokha M.K."/>
            <person name="Richardson P.M."/>
            <person name="Rokhsar D.S."/>
        </authorList>
    </citation>
    <scope>NUCLEOTIDE SEQUENCE [LARGE SCALE GENOMIC DNA]</scope>
    <source>
        <strain evidence="1">Nigerian</strain>
    </source>
</reference>
<evidence type="ECO:0008006" key="2">
    <source>
        <dbReference type="Google" id="ProtNLM"/>
    </source>
</evidence>
<dbReference type="InterPro" id="IPR034584">
    <property type="entry name" value="SPMIP8"/>
</dbReference>
<dbReference type="PANTHER" id="PTHR35348:SF1">
    <property type="entry name" value="TESTIS, PROSTATE AND PLACENTA-EXPRESSED PROTEIN"/>
    <property type="match status" value="1"/>
</dbReference>
<proteinExistence type="predicted"/>
<name>A0A803JK94_XENTR</name>
<reference evidence="1" key="2">
    <citation type="submission" date="2021-03" db="UniProtKB">
        <authorList>
            <consortium name="Ensembl"/>
        </authorList>
    </citation>
    <scope>IDENTIFICATION</scope>
</reference>
<dbReference type="PANTHER" id="PTHR35348">
    <property type="entry name" value="TESTIS, PROSTATE AND PLACENTA-EXPRESSED PROTEIN"/>
    <property type="match status" value="1"/>
</dbReference>
<dbReference type="GeneTree" id="ENSGT00390000013928"/>
<dbReference type="AlphaFoldDB" id="A0A803JK94"/>
<organism evidence="1">
    <name type="scientific">Xenopus tropicalis</name>
    <name type="common">Western clawed frog</name>
    <name type="synonym">Silurana tropicalis</name>
    <dbReference type="NCBI Taxonomy" id="8364"/>
    <lineage>
        <taxon>Eukaryota</taxon>
        <taxon>Metazoa</taxon>
        <taxon>Chordata</taxon>
        <taxon>Craniata</taxon>
        <taxon>Vertebrata</taxon>
        <taxon>Euteleostomi</taxon>
        <taxon>Amphibia</taxon>
        <taxon>Batrachia</taxon>
        <taxon>Anura</taxon>
        <taxon>Pipoidea</taxon>
        <taxon>Pipidae</taxon>
        <taxon>Xenopodinae</taxon>
        <taxon>Xenopus</taxon>
        <taxon>Silurana</taxon>
    </lineage>
</organism>
<dbReference type="FunCoup" id="A0A803JK94">
    <property type="interactions" value="5"/>
</dbReference>
<dbReference type="Pfam" id="PF22574">
    <property type="entry name" value="SPMIP8"/>
    <property type="match status" value="1"/>
</dbReference>
<dbReference type="Ensembl" id="ENSXETT00000110504">
    <property type="protein sequence ID" value="ENSXETP00000108363"/>
    <property type="gene ID" value="ENSXETG00000035867"/>
</dbReference>
<dbReference type="InParanoid" id="A0A803JK94"/>
<dbReference type="Bgee" id="ENSXETG00000035867">
    <property type="expression patterns" value="Expressed in testis and 13 other cell types or tissues"/>
</dbReference>
<sequence length="252" mass="28099">MLEFDKRDPCQCRHAGHGNKYTVLQHYIMLQTAALALNQVPAVVMSQGWYGHRSNGCWIAPTSTSSRCKLAGVKHTLYHPLQPTLRRMEMDSVAHKLSEEHSRTSTPLTQDNFRNASFTSVAAPDCRLPSLEITDTGRQIAKRFATGTMAPLPQSTSQEEWSSFTNAATDWSQCSSSSGEFQVKDLKKQVLGYRGYAVCLLPTDGTRSWKYCLQQNPSLDKYGPSPVPVETLNTYRSPGNLYSWNSSIGDKV</sequence>
<accession>A0A803JK94</accession>